<evidence type="ECO:0000256" key="2">
    <source>
        <dbReference type="ARBA" id="ARBA00022574"/>
    </source>
</evidence>
<keyword evidence="1" id="KW-0597">Phosphoprotein</keyword>
<dbReference type="InterPro" id="IPR020472">
    <property type="entry name" value="WD40_PAC1"/>
</dbReference>
<dbReference type="Proteomes" id="UP000030693">
    <property type="component" value="Unassembled WGS sequence"/>
</dbReference>
<protein>
    <submittedName>
        <fullName evidence="6">Uncharacterized protein</fullName>
    </submittedName>
</protein>
<keyword evidence="2 4" id="KW-0853">WD repeat</keyword>
<evidence type="ECO:0000313" key="6">
    <source>
        <dbReference type="EMBL" id="KCV69202.1"/>
    </source>
</evidence>
<dbReference type="EMBL" id="KB932207">
    <property type="protein sequence ID" value="KCV69202.1"/>
    <property type="molecule type" value="Genomic_DNA"/>
</dbReference>
<evidence type="ECO:0000256" key="3">
    <source>
        <dbReference type="ARBA" id="ARBA00022737"/>
    </source>
</evidence>
<dbReference type="InterPro" id="IPR036322">
    <property type="entry name" value="WD40_repeat_dom_sf"/>
</dbReference>
<feature type="repeat" description="WD" evidence="4">
    <location>
        <begin position="288"/>
        <end position="330"/>
    </location>
</feature>
<dbReference type="PANTHER" id="PTHR14091:SF0">
    <property type="entry name" value="PERIODIC TRYPTOPHAN PROTEIN 1 HOMOLOG"/>
    <property type="match status" value="1"/>
</dbReference>
<dbReference type="Pfam" id="PF00400">
    <property type="entry name" value="WD40"/>
    <property type="match status" value="3"/>
</dbReference>
<dbReference type="GO" id="GO:0006364">
    <property type="term" value="P:rRNA processing"/>
    <property type="evidence" value="ECO:0007669"/>
    <property type="project" value="InterPro"/>
</dbReference>
<name>A0A058Z6P3_FONAL</name>
<keyword evidence="3" id="KW-0677">Repeat</keyword>
<dbReference type="PROSITE" id="PS50082">
    <property type="entry name" value="WD_REPEATS_2"/>
    <property type="match status" value="3"/>
</dbReference>
<dbReference type="AlphaFoldDB" id="A0A058Z6P3"/>
<gene>
    <name evidence="6" type="ORF">H696_04612</name>
</gene>
<dbReference type="PRINTS" id="PR00320">
    <property type="entry name" value="GPROTEINBRPT"/>
</dbReference>
<dbReference type="SMART" id="SM00320">
    <property type="entry name" value="WD40"/>
    <property type="match status" value="5"/>
</dbReference>
<keyword evidence="7" id="KW-1185">Reference proteome</keyword>
<dbReference type="OMA" id="CFVPRGV"/>
<evidence type="ECO:0000256" key="5">
    <source>
        <dbReference type="SAM" id="MobiDB-lite"/>
    </source>
</evidence>
<dbReference type="InterPro" id="IPR001680">
    <property type="entry name" value="WD40_rpt"/>
</dbReference>
<sequence length="563" mass="61942">MGIITAVTWVRMGVAQALPTIYEPTEEELAQLSAIADQHALLLQENPAAEEGDDAVAEDELMRNAHLTSKKLRMNDSLDSDDEADGELEQDDQIPDDLAEYGLGDYDAEIAAQEDVSSFNLIGGVKGLQYHERNEDDPYITVQDASDDEIDDIVIRPTDRLVLAAKTEDELSTLEIQVYEEADSNLFGHHDLMLPSFPLCLEWLDYRVGMSVDQSAGKLGNFVAVGTFEPDIEIWDLDVMDSLFPTAVLGNAKELATEAGALSTLGNAATKKKKSKKGSDKPAPEMKFTGHTDAVLGLSWNKAHRNLLASCSADTTVRLWDLQTAQSIHSYAHHRSKVQCIQWNPAETTAMLSGGYDKRVCAWDSRAPTAVREWAVSADVEALRWDPFDPHCFAVSTEDGFIRYYDARSGQTDTPLFQLMAHDATVTALDFSTTIRKVMLTASFDGTIKLWDIASGKPSMSYSRDMGMGKIFDASFSPDAAMLVAVASSKGNLHVWDAWQANGVRRQFAADRLVSGIVVPEQNIALSDMSLEEETPKGRKAKAEALRANLRQSREANAKARKK</sequence>
<evidence type="ECO:0000256" key="1">
    <source>
        <dbReference type="ARBA" id="ARBA00022553"/>
    </source>
</evidence>
<dbReference type="eggNOG" id="KOG0270">
    <property type="taxonomic scope" value="Eukaryota"/>
</dbReference>
<dbReference type="PROSITE" id="PS00678">
    <property type="entry name" value="WD_REPEATS_1"/>
    <property type="match status" value="2"/>
</dbReference>
<accession>A0A058Z6P3</accession>
<dbReference type="InterPro" id="IPR019775">
    <property type="entry name" value="WD40_repeat_CS"/>
</dbReference>
<feature type="compositionally biased region" description="Basic and acidic residues" evidence="5">
    <location>
        <begin position="277"/>
        <end position="286"/>
    </location>
</feature>
<dbReference type="GO" id="GO:0005634">
    <property type="term" value="C:nucleus"/>
    <property type="evidence" value="ECO:0007669"/>
    <property type="project" value="TreeGrafter"/>
</dbReference>
<organism evidence="6">
    <name type="scientific">Fonticula alba</name>
    <name type="common">Slime mold</name>
    <dbReference type="NCBI Taxonomy" id="691883"/>
    <lineage>
        <taxon>Eukaryota</taxon>
        <taxon>Rotosphaerida</taxon>
        <taxon>Fonticulaceae</taxon>
        <taxon>Fonticula</taxon>
    </lineage>
</organism>
<dbReference type="RefSeq" id="XP_009496773.1">
    <property type="nucleotide sequence ID" value="XM_009498498.1"/>
</dbReference>
<dbReference type="OrthoDB" id="270624at2759"/>
<dbReference type="Gene3D" id="2.130.10.10">
    <property type="entry name" value="YVTN repeat-like/Quinoprotein amine dehydrogenase"/>
    <property type="match status" value="2"/>
</dbReference>
<feature type="repeat" description="WD" evidence="4">
    <location>
        <begin position="331"/>
        <end position="373"/>
    </location>
</feature>
<dbReference type="PROSITE" id="PS50294">
    <property type="entry name" value="WD_REPEATS_REGION"/>
    <property type="match status" value="2"/>
</dbReference>
<evidence type="ECO:0000256" key="4">
    <source>
        <dbReference type="PROSITE-ProRule" id="PRU00221"/>
    </source>
</evidence>
<dbReference type="SUPFAM" id="SSF50978">
    <property type="entry name" value="WD40 repeat-like"/>
    <property type="match status" value="1"/>
</dbReference>
<dbReference type="InterPro" id="IPR044285">
    <property type="entry name" value="PWP1"/>
</dbReference>
<proteinExistence type="predicted"/>
<dbReference type="InterPro" id="IPR015943">
    <property type="entry name" value="WD40/YVTN_repeat-like_dom_sf"/>
</dbReference>
<evidence type="ECO:0000313" key="7">
    <source>
        <dbReference type="Proteomes" id="UP000030693"/>
    </source>
</evidence>
<reference evidence="6" key="1">
    <citation type="submission" date="2013-04" db="EMBL/GenBank/DDBJ databases">
        <title>The Genome Sequence of Fonticula alba ATCC 38817.</title>
        <authorList>
            <consortium name="The Broad Institute Genomics Platform"/>
            <person name="Russ C."/>
            <person name="Cuomo C."/>
            <person name="Burger G."/>
            <person name="Gray M.W."/>
            <person name="Holland P.W.H."/>
            <person name="King N."/>
            <person name="Lang F.B.F."/>
            <person name="Roger A.J."/>
            <person name="Ruiz-Trillo I."/>
            <person name="Brown M."/>
            <person name="Walker B."/>
            <person name="Young S."/>
            <person name="Zeng Q."/>
            <person name="Gargeya S."/>
            <person name="Fitzgerald M."/>
            <person name="Haas B."/>
            <person name="Abouelleil A."/>
            <person name="Allen A.W."/>
            <person name="Alvarado L."/>
            <person name="Arachchi H.M."/>
            <person name="Berlin A.M."/>
            <person name="Chapman S.B."/>
            <person name="Gainer-Dewar J."/>
            <person name="Goldberg J."/>
            <person name="Griggs A."/>
            <person name="Gujja S."/>
            <person name="Hansen M."/>
            <person name="Howarth C."/>
            <person name="Imamovic A."/>
            <person name="Ireland A."/>
            <person name="Larimer J."/>
            <person name="McCowan C."/>
            <person name="Murphy C."/>
            <person name="Pearson M."/>
            <person name="Poon T.W."/>
            <person name="Priest M."/>
            <person name="Roberts A."/>
            <person name="Saif S."/>
            <person name="Shea T."/>
            <person name="Sisk P."/>
            <person name="Sykes S."/>
            <person name="Wortman J."/>
            <person name="Nusbaum C."/>
            <person name="Birren B."/>
        </authorList>
    </citation>
    <scope>NUCLEOTIDE SEQUENCE [LARGE SCALE GENOMIC DNA]</scope>
    <source>
        <strain evidence="6">ATCC 38817</strain>
    </source>
</reference>
<dbReference type="GeneID" id="20529337"/>
<feature type="region of interest" description="Disordered" evidence="5">
    <location>
        <begin position="267"/>
        <end position="286"/>
    </location>
</feature>
<feature type="repeat" description="WD" evidence="4">
    <location>
        <begin position="419"/>
        <end position="461"/>
    </location>
</feature>
<dbReference type="PANTHER" id="PTHR14091">
    <property type="entry name" value="PERIODIC TRYPTOPHAN PROTEIN 1"/>
    <property type="match status" value="1"/>
</dbReference>
<dbReference type="STRING" id="691883.A0A058Z6P3"/>